<comment type="caution">
    <text evidence="1">The sequence shown here is derived from an EMBL/GenBank/DDBJ whole genome shotgun (WGS) entry which is preliminary data.</text>
</comment>
<name>A0A0F9DET8_9ZZZZ</name>
<protein>
    <submittedName>
        <fullName evidence="1">Uncharacterized protein</fullName>
    </submittedName>
</protein>
<feature type="non-terminal residue" evidence="1">
    <location>
        <position position="1"/>
    </location>
</feature>
<sequence>ALFGRRGRITPKEQVDEYTPPDMAQVSRHRLMARYTELTQQVDLLRNALKQPDLSKKDRATIQRRLALKREEQILFSRAIQVAPFSVMDEREELRKMKFNDKRSVAKRMGIKVGKHPTNESLENAIVARRNETRGQIYSVEEQDRLAREGTKAYNDELAAGTRRFLLDTNSTVDWLMSQMHVNHDIIKKSRELIRQHPEMEELLNSLIVETELLRSHSAGGQEALKLNETMYGGLSRSEKNMMDMVIRMRGDIALNNFDPGIKGTYATDTAAAILKNLQAQDRSVFQKVNERADAGFAEYRKLLDLAVEEQLISPADAAHMAEIGEFLPSFYAELVDAKVLGIGPARIPASSPMRRRRGGREVVRPPHDADLDVLIGFARERGAFPKFKKGMTEEARRAHVNALIDQAKAGTEARILDGITLNQKYVTSLYSNAQRNRAGHVLARVAEELPNNGWVKHAAMHRVEGGKLEFDPVEATKE</sequence>
<reference evidence="1" key="1">
    <citation type="journal article" date="2015" name="Nature">
        <title>Complex archaea that bridge the gap between prokaryotes and eukaryotes.</title>
        <authorList>
            <person name="Spang A."/>
            <person name="Saw J.H."/>
            <person name="Jorgensen S.L."/>
            <person name="Zaremba-Niedzwiedzka K."/>
            <person name="Martijn J."/>
            <person name="Lind A.E."/>
            <person name="van Eijk R."/>
            <person name="Schleper C."/>
            <person name="Guy L."/>
            <person name="Ettema T.J."/>
        </authorList>
    </citation>
    <scope>NUCLEOTIDE SEQUENCE</scope>
</reference>
<dbReference type="EMBL" id="LAZR01042041">
    <property type="protein sequence ID" value="KKL10493.1"/>
    <property type="molecule type" value="Genomic_DNA"/>
</dbReference>
<gene>
    <name evidence="1" type="ORF">LCGC14_2555270</name>
</gene>
<evidence type="ECO:0000313" key="1">
    <source>
        <dbReference type="EMBL" id="KKL10493.1"/>
    </source>
</evidence>
<dbReference type="AlphaFoldDB" id="A0A0F9DET8"/>
<feature type="non-terminal residue" evidence="1">
    <location>
        <position position="479"/>
    </location>
</feature>
<proteinExistence type="predicted"/>
<accession>A0A0F9DET8</accession>
<organism evidence="1">
    <name type="scientific">marine sediment metagenome</name>
    <dbReference type="NCBI Taxonomy" id="412755"/>
    <lineage>
        <taxon>unclassified sequences</taxon>
        <taxon>metagenomes</taxon>
        <taxon>ecological metagenomes</taxon>
    </lineage>
</organism>